<proteinExistence type="predicted"/>
<dbReference type="EMBL" id="CP029487">
    <property type="protein sequence ID" value="QCT73301.1"/>
    <property type="molecule type" value="Genomic_DNA"/>
</dbReference>
<gene>
    <name evidence="2" type="ORF">CPZ25_018930</name>
</gene>
<dbReference type="RefSeq" id="WP_096918930.1">
    <property type="nucleotide sequence ID" value="NZ_CP029487.1"/>
</dbReference>
<dbReference type="SUPFAM" id="SSF143011">
    <property type="entry name" value="RelE-like"/>
    <property type="match status" value="1"/>
</dbReference>
<name>A0A4P9CEE7_EUBML</name>
<keyword evidence="3" id="KW-1185">Reference proteome</keyword>
<dbReference type="NCBIfam" id="TIGR02385">
    <property type="entry name" value="RelE_StbE"/>
    <property type="match status" value="1"/>
</dbReference>
<evidence type="ECO:0000313" key="3">
    <source>
        <dbReference type="Proteomes" id="UP000218387"/>
    </source>
</evidence>
<organism evidence="2 3">
    <name type="scientific">Eubacterium maltosivorans</name>
    <dbReference type="NCBI Taxonomy" id="2041044"/>
    <lineage>
        <taxon>Bacteria</taxon>
        <taxon>Bacillati</taxon>
        <taxon>Bacillota</taxon>
        <taxon>Clostridia</taxon>
        <taxon>Eubacteriales</taxon>
        <taxon>Eubacteriaceae</taxon>
        <taxon>Eubacterium</taxon>
    </lineage>
</organism>
<keyword evidence="1" id="KW-1277">Toxin-antitoxin system</keyword>
<dbReference type="InterPro" id="IPR007712">
    <property type="entry name" value="RelE/ParE_toxin"/>
</dbReference>
<dbReference type="InterPro" id="IPR035093">
    <property type="entry name" value="RelE/ParE_toxin_dom_sf"/>
</dbReference>
<evidence type="ECO:0000313" key="2">
    <source>
        <dbReference type="EMBL" id="QCT73301.1"/>
    </source>
</evidence>
<dbReference type="KEGG" id="emt:CPZ25_018930"/>
<dbReference type="Gene3D" id="3.30.2310.20">
    <property type="entry name" value="RelE-like"/>
    <property type="match status" value="1"/>
</dbReference>
<accession>A0A4P9CEE7</accession>
<dbReference type="AlphaFoldDB" id="A0A4P9CEE7"/>
<protein>
    <submittedName>
        <fullName evidence="2">Type II toxin-antitoxin system RelE/ParE family toxin</fullName>
    </submittedName>
</protein>
<reference evidence="2 3" key="1">
    <citation type="submission" date="2018-05" db="EMBL/GenBank/DDBJ databases">
        <title>Genome comparison of Eubacterium sp.</title>
        <authorList>
            <person name="Feng Y."/>
            <person name="Sanchez-Andrea I."/>
            <person name="Stams A.J.M."/>
            <person name="De Vos W.M."/>
        </authorList>
    </citation>
    <scope>NUCLEOTIDE SEQUENCE [LARGE SCALE GENOMIC DNA]</scope>
    <source>
        <strain evidence="2 3">YI</strain>
    </source>
</reference>
<dbReference type="Proteomes" id="UP000218387">
    <property type="component" value="Chromosome"/>
</dbReference>
<evidence type="ECO:0000256" key="1">
    <source>
        <dbReference type="ARBA" id="ARBA00022649"/>
    </source>
</evidence>
<dbReference type="Pfam" id="PF05016">
    <property type="entry name" value="ParE_toxin"/>
    <property type="match status" value="1"/>
</dbReference>
<sequence>MDKYGVKLLSAAYRSLEDIYTYIAEELHEKQTALKFIDKLEEAIFSLEIMPYRGAKRCVGAYAKKGYRQIFVKNFTVVYRIDESQKQVIIVTVRYSGSEF</sequence>